<keyword evidence="1" id="KW-0472">Membrane</keyword>
<reference evidence="2 3" key="1">
    <citation type="submission" date="2023-12" db="EMBL/GenBank/DDBJ databases">
        <title>Jeotgalibacillus haloalkaliphilus sp. nov., a novel salt-tolerant bacteria, isolated from the estuary of the Fenhe River into the Yellow River.</title>
        <authorList>
            <person name="Li Y."/>
        </authorList>
    </citation>
    <scope>NUCLEOTIDE SEQUENCE [LARGE SCALE GENOMIC DNA]</scope>
    <source>
        <strain evidence="2 3">HH7-29</strain>
    </source>
</reference>
<sequence>MRTIITSVLSGIVIIVAGYSLFTGDRSVVPFYMFPLALLLLITGIERLKENKTFYGAISIAVSTFVFFVAGYTSFGL</sequence>
<keyword evidence="3" id="KW-1185">Reference proteome</keyword>
<organism evidence="2 3">
    <name type="scientific">Jeotgalibacillus haloalkalitolerans</name>
    <dbReference type="NCBI Taxonomy" id="3104292"/>
    <lineage>
        <taxon>Bacteria</taxon>
        <taxon>Bacillati</taxon>
        <taxon>Bacillota</taxon>
        <taxon>Bacilli</taxon>
        <taxon>Bacillales</taxon>
        <taxon>Caryophanaceae</taxon>
        <taxon>Jeotgalibacillus</taxon>
    </lineage>
</organism>
<proteinExistence type="predicted"/>
<feature type="transmembrane region" description="Helical" evidence="1">
    <location>
        <begin position="54"/>
        <end position="75"/>
    </location>
</feature>
<comment type="caution">
    <text evidence="2">The sequence shown here is derived from an EMBL/GenBank/DDBJ whole genome shotgun (WGS) entry which is preliminary data.</text>
</comment>
<gene>
    <name evidence="2" type="ORF">UFB30_11510</name>
</gene>
<evidence type="ECO:0000313" key="2">
    <source>
        <dbReference type="EMBL" id="MDZ5712854.1"/>
    </source>
</evidence>
<keyword evidence="1" id="KW-1133">Transmembrane helix</keyword>
<feature type="transmembrane region" description="Helical" evidence="1">
    <location>
        <begin position="5"/>
        <end position="22"/>
    </location>
</feature>
<dbReference type="Pfam" id="PF13129">
    <property type="entry name" value="DUF3953"/>
    <property type="match status" value="1"/>
</dbReference>
<dbReference type="Proteomes" id="UP001292084">
    <property type="component" value="Unassembled WGS sequence"/>
</dbReference>
<evidence type="ECO:0000256" key="1">
    <source>
        <dbReference type="SAM" id="Phobius"/>
    </source>
</evidence>
<feature type="transmembrane region" description="Helical" evidence="1">
    <location>
        <begin position="28"/>
        <end position="45"/>
    </location>
</feature>
<keyword evidence="1" id="KW-0812">Transmembrane</keyword>
<evidence type="ECO:0000313" key="3">
    <source>
        <dbReference type="Proteomes" id="UP001292084"/>
    </source>
</evidence>
<dbReference type="InterPro" id="IPR025018">
    <property type="entry name" value="DUF3953"/>
</dbReference>
<protein>
    <submittedName>
        <fullName evidence="2">DUF3953 domain-containing protein</fullName>
    </submittedName>
</protein>
<dbReference type="RefSeq" id="WP_322421833.1">
    <property type="nucleotide sequence ID" value="NZ_JAXQNN010000003.1"/>
</dbReference>
<accession>A0ABU5KNL8</accession>
<name>A0ABU5KNL8_9BACL</name>
<dbReference type="EMBL" id="JAXQNN010000003">
    <property type="protein sequence ID" value="MDZ5712854.1"/>
    <property type="molecule type" value="Genomic_DNA"/>
</dbReference>